<dbReference type="EMBL" id="JACHMO010000001">
    <property type="protein sequence ID" value="MBB5802472.1"/>
    <property type="molecule type" value="Genomic_DNA"/>
</dbReference>
<accession>A0A7W9HHK7</accession>
<dbReference type="Pfam" id="PF01872">
    <property type="entry name" value="RibD_C"/>
    <property type="match status" value="1"/>
</dbReference>
<proteinExistence type="predicted"/>
<keyword evidence="3" id="KW-1185">Reference proteome</keyword>
<evidence type="ECO:0000313" key="2">
    <source>
        <dbReference type="EMBL" id="MBB5802472.1"/>
    </source>
</evidence>
<sequence length="202" mass="22111">MGKVFSHMTMSLDGFIADPQDGVAELFDWYQAGDVTVPSHAPEYSFQVDPDSAAMLRGYLENAAVIVCGRRLFDYTDGWGGQHPAADHVVVVTHRRPEDADRWKTTTFTDSVEAGIAEAKRIARDAGDKDVTIASASIAAQALDLGLVDEVHVSLVPVLLGEGIPYFANLTRAPHRFEDPVVIQGTRATHLKYTVRTTTKDR</sequence>
<dbReference type="GO" id="GO:0009231">
    <property type="term" value="P:riboflavin biosynthetic process"/>
    <property type="evidence" value="ECO:0007669"/>
    <property type="project" value="InterPro"/>
</dbReference>
<protein>
    <submittedName>
        <fullName evidence="2">Dihydrofolate reductase</fullName>
    </submittedName>
</protein>
<comment type="caution">
    <text evidence="2">The sequence shown here is derived from an EMBL/GenBank/DDBJ whole genome shotgun (WGS) entry which is preliminary data.</text>
</comment>
<dbReference type="SUPFAM" id="SSF53597">
    <property type="entry name" value="Dihydrofolate reductase-like"/>
    <property type="match status" value="1"/>
</dbReference>
<evidence type="ECO:0000259" key="1">
    <source>
        <dbReference type="Pfam" id="PF01872"/>
    </source>
</evidence>
<dbReference type="Gene3D" id="3.40.430.10">
    <property type="entry name" value="Dihydrofolate Reductase, subunit A"/>
    <property type="match status" value="1"/>
</dbReference>
<feature type="domain" description="Bacterial bifunctional deaminase-reductase C-terminal" evidence="1">
    <location>
        <begin position="3"/>
        <end position="167"/>
    </location>
</feature>
<evidence type="ECO:0000313" key="3">
    <source>
        <dbReference type="Proteomes" id="UP000552097"/>
    </source>
</evidence>
<dbReference type="AlphaFoldDB" id="A0A7W9HHK7"/>
<dbReference type="Proteomes" id="UP000552097">
    <property type="component" value="Unassembled WGS sequence"/>
</dbReference>
<dbReference type="InterPro" id="IPR024072">
    <property type="entry name" value="DHFR-like_dom_sf"/>
</dbReference>
<name>A0A7W9HHK7_9PSEU</name>
<organism evidence="2 3">
    <name type="scientific">Saccharothrix ecbatanensis</name>
    <dbReference type="NCBI Taxonomy" id="1105145"/>
    <lineage>
        <taxon>Bacteria</taxon>
        <taxon>Bacillati</taxon>
        <taxon>Actinomycetota</taxon>
        <taxon>Actinomycetes</taxon>
        <taxon>Pseudonocardiales</taxon>
        <taxon>Pseudonocardiaceae</taxon>
        <taxon>Saccharothrix</taxon>
    </lineage>
</organism>
<dbReference type="InterPro" id="IPR002734">
    <property type="entry name" value="RibDG_C"/>
</dbReference>
<dbReference type="GO" id="GO:0008703">
    <property type="term" value="F:5-amino-6-(5-phosphoribosylamino)uracil reductase activity"/>
    <property type="evidence" value="ECO:0007669"/>
    <property type="project" value="InterPro"/>
</dbReference>
<reference evidence="2 3" key="1">
    <citation type="submission" date="2020-08" db="EMBL/GenBank/DDBJ databases">
        <title>Sequencing the genomes of 1000 actinobacteria strains.</title>
        <authorList>
            <person name="Klenk H.-P."/>
        </authorList>
    </citation>
    <scope>NUCLEOTIDE SEQUENCE [LARGE SCALE GENOMIC DNA]</scope>
    <source>
        <strain evidence="2 3">DSM 45486</strain>
    </source>
</reference>
<gene>
    <name evidence="2" type="ORF">F4560_002240</name>
</gene>
<dbReference type="PANTHER" id="PTHR38011">
    <property type="entry name" value="DIHYDROFOLATE REDUCTASE FAMILY PROTEIN (AFU_ORTHOLOGUE AFUA_8G06820)"/>
    <property type="match status" value="1"/>
</dbReference>
<dbReference type="InterPro" id="IPR050765">
    <property type="entry name" value="Riboflavin_Biosynth_HTPR"/>
</dbReference>
<dbReference type="RefSeq" id="WP_184919190.1">
    <property type="nucleotide sequence ID" value="NZ_JACHMO010000001.1"/>
</dbReference>
<dbReference type="PANTHER" id="PTHR38011:SF12">
    <property type="entry name" value="BIFUNCTIONAL DEAMINASE-REDUCTASE DOMAIN PROTEIN"/>
    <property type="match status" value="1"/>
</dbReference>